<accession>A0A6A5BYN9</accession>
<dbReference type="SMART" id="SM00741">
    <property type="entry name" value="SapB"/>
    <property type="match status" value="3"/>
</dbReference>
<keyword evidence="6" id="KW-1185">Reference proteome</keyword>
<dbReference type="AlphaFoldDB" id="A0A6A5BYN9"/>
<dbReference type="PANTHER" id="PTHR11480">
    <property type="entry name" value="SAPOSIN-RELATED"/>
    <property type="match status" value="1"/>
</dbReference>
<dbReference type="Pfam" id="PF05184">
    <property type="entry name" value="SapB_1"/>
    <property type="match status" value="2"/>
</dbReference>
<evidence type="ECO:0000313" key="5">
    <source>
        <dbReference type="EMBL" id="KAF0979651.1"/>
    </source>
</evidence>
<dbReference type="OMA" id="NQFGKIC"/>
<name>A0A6A5BYN9_NAEFO</name>
<comment type="caution">
    <text evidence="5">The sequence shown here is derived from an EMBL/GenBank/DDBJ whole genome shotgun (WGS) entry which is preliminary data.</text>
</comment>
<dbReference type="InterPro" id="IPR007856">
    <property type="entry name" value="SapB_1"/>
</dbReference>
<dbReference type="GO" id="GO:0005764">
    <property type="term" value="C:lysosome"/>
    <property type="evidence" value="ECO:0007669"/>
    <property type="project" value="InterPro"/>
</dbReference>
<feature type="chain" id="PRO_5025593170" description="Saposin B-type domain-containing protein" evidence="3">
    <location>
        <begin position="21"/>
        <end position="316"/>
    </location>
</feature>
<reference evidence="5 6" key="1">
    <citation type="journal article" date="2019" name="Sci. Rep.">
        <title>Nanopore sequencing improves the draft genome of the human pathogenic amoeba Naegleria fowleri.</title>
        <authorList>
            <person name="Liechti N."/>
            <person name="Schurch N."/>
            <person name="Bruggmann R."/>
            <person name="Wittwer M."/>
        </authorList>
    </citation>
    <scope>NUCLEOTIDE SEQUENCE [LARGE SCALE GENOMIC DNA]</scope>
    <source>
        <strain evidence="5 6">ATCC 30894</strain>
    </source>
</reference>
<protein>
    <recommendedName>
        <fullName evidence="4">Saposin B-type domain-containing protein</fullName>
    </recommendedName>
</protein>
<dbReference type="OrthoDB" id="69496at2759"/>
<evidence type="ECO:0000256" key="2">
    <source>
        <dbReference type="ARBA" id="ARBA00023180"/>
    </source>
</evidence>
<evidence type="ECO:0000256" key="3">
    <source>
        <dbReference type="SAM" id="SignalP"/>
    </source>
</evidence>
<evidence type="ECO:0000313" key="6">
    <source>
        <dbReference type="Proteomes" id="UP000444721"/>
    </source>
</evidence>
<dbReference type="InterPro" id="IPR011001">
    <property type="entry name" value="Saposin-like"/>
</dbReference>
<dbReference type="InterPro" id="IPR008138">
    <property type="entry name" value="SapB_2"/>
</dbReference>
<dbReference type="Pfam" id="PF03489">
    <property type="entry name" value="SapB_2"/>
    <property type="match status" value="3"/>
</dbReference>
<feature type="domain" description="Saposin B-type" evidence="4">
    <location>
        <begin position="220"/>
        <end position="301"/>
    </location>
</feature>
<dbReference type="GO" id="GO:0016020">
    <property type="term" value="C:membrane"/>
    <property type="evidence" value="ECO:0007669"/>
    <property type="project" value="GOC"/>
</dbReference>
<dbReference type="InterPro" id="IPR008139">
    <property type="entry name" value="SaposinB_dom"/>
</dbReference>
<keyword evidence="3" id="KW-0732">Signal</keyword>
<dbReference type="InterPro" id="IPR051428">
    <property type="entry name" value="Sphingo_Act-Surfact_Prot"/>
</dbReference>
<dbReference type="VEuPathDB" id="AmoebaDB:NfTy_030190"/>
<dbReference type="InterPro" id="IPR008373">
    <property type="entry name" value="Saposin"/>
</dbReference>
<dbReference type="Gene3D" id="1.10.225.10">
    <property type="entry name" value="Saposin-like"/>
    <property type="match status" value="3"/>
</dbReference>
<feature type="domain" description="Saposin B-type" evidence="4">
    <location>
        <begin position="22"/>
        <end position="103"/>
    </location>
</feature>
<dbReference type="PRINTS" id="PR01797">
    <property type="entry name" value="SAPOSIN"/>
</dbReference>
<dbReference type="PANTHER" id="PTHR11480:SF3">
    <property type="entry name" value="BCDNA.GH08312"/>
    <property type="match status" value="1"/>
</dbReference>
<dbReference type="RefSeq" id="XP_044564364.1">
    <property type="nucleotide sequence ID" value="XM_044703792.1"/>
</dbReference>
<dbReference type="SUPFAM" id="SSF47862">
    <property type="entry name" value="Saposin"/>
    <property type="match status" value="2"/>
</dbReference>
<sequence length="316" mass="34101">MKVFILAVILAIASLAVVSAAPSEFCDVCKYAVQQVDQLALQNEAAIQNALLAACQQLGDNQFGKICNTVVLVYGNELVNALVTYENPTRVCSEQLPLCPKNNTVAVTPAPVVTVPKEEVKATAGDAECEICKFVIQQVEAFIESNHSQAEIQKELNKLCSSVPSIFTQTCLSIARMVPYIIKKLEEHNSPGQVCQGLHLCKSSAVKTMPTFQVDAELKGLIPCPACLMAMELVEQEISQSSVQSFVEDKLKNVCAKLPSTFSGYCASLVNQYFPVLVQKLLLAVSPEKICKLVDACPASSSKAVKALKATMVKLN</sequence>
<dbReference type="GeneID" id="68108537"/>
<gene>
    <name evidence="5" type="ORF">FDP41_001319</name>
</gene>
<feature type="domain" description="Saposin B-type" evidence="4">
    <location>
        <begin position="125"/>
        <end position="205"/>
    </location>
</feature>
<evidence type="ECO:0000259" key="4">
    <source>
        <dbReference type="PROSITE" id="PS50015"/>
    </source>
</evidence>
<dbReference type="VEuPathDB" id="AmoebaDB:FDP41_001319"/>
<dbReference type="VEuPathDB" id="AmoebaDB:NF0081920"/>
<organism evidence="5 6">
    <name type="scientific">Naegleria fowleri</name>
    <name type="common">Brain eating amoeba</name>
    <dbReference type="NCBI Taxonomy" id="5763"/>
    <lineage>
        <taxon>Eukaryota</taxon>
        <taxon>Discoba</taxon>
        <taxon>Heterolobosea</taxon>
        <taxon>Tetramitia</taxon>
        <taxon>Eutetramitia</taxon>
        <taxon>Vahlkampfiidae</taxon>
        <taxon>Naegleria</taxon>
    </lineage>
</organism>
<proteinExistence type="predicted"/>
<dbReference type="PROSITE" id="PS50015">
    <property type="entry name" value="SAP_B"/>
    <property type="match status" value="3"/>
</dbReference>
<feature type="signal peptide" evidence="3">
    <location>
        <begin position="1"/>
        <end position="20"/>
    </location>
</feature>
<keyword evidence="2" id="KW-0325">Glycoprotein</keyword>
<dbReference type="EMBL" id="VFQX01000023">
    <property type="protein sequence ID" value="KAF0979651.1"/>
    <property type="molecule type" value="Genomic_DNA"/>
</dbReference>
<dbReference type="GO" id="GO:0006665">
    <property type="term" value="P:sphingolipid metabolic process"/>
    <property type="evidence" value="ECO:0007669"/>
    <property type="project" value="InterPro"/>
</dbReference>
<keyword evidence="1" id="KW-1015">Disulfide bond</keyword>
<dbReference type="Proteomes" id="UP000444721">
    <property type="component" value="Unassembled WGS sequence"/>
</dbReference>
<evidence type="ECO:0000256" key="1">
    <source>
        <dbReference type="ARBA" id="ARBA00023157"/>
    </source>
</evidence>